<dbReference type="SUPFAM" id="SSF48179">
    <property type="entry name" value="6-phosphogluconate dehydrogenase C-terminal domain-like"/>
    <property type="match status" value="1"/>
</dbReference>
<gene>
    <name evidence="4" type="ORF">BHF71_01500</name>
</gene>
<dbReference type="SUPFAM" id="SSF51735">
    <property type="entry name" value="NAD(P)-binding Rossmann-fold domains"/>
    <property type="match status" value="1"/>
</dbReference>
<dbReference type="InterPro" id="IPR019665">
    <property type="entry name" value="OxRdtase/DH_put_Rossmann_dom"/>
</dbReference>
<comment type="caution">
    <text evidence="4">The sequence shown here is derived from an EMBL/GenBank/DDBJ whole genome shotgun (WGS) entry which is preliminary data.</text>
</comment>
<reference evidence="4 5" key="1">
    <citation type="submission" date="2016-09" db="EMBL/GenBank/DDBJ databases">
        <title>Draft genome sequence for the type strain of Vulcanibacillus modesticaldus BR, a strictly anaerobic, moderately thermophilic, and nitrate-reducing bacterium from deep sea-hydrothermal vents of the Mid-Atlantic Ridge.</title>
        <authorList>
            <person name="Abin C.A."/>
            <person name="Hollibaugh J.T."/>
        </authorList>
    </citation>
    <scope>NUCLEOTIDE SEQUENCE [LARGE SCALE GENOMIC DNA]</scope>
    <source>
        <strain evidence="4 5">BR</strain>
    </source>
</reference>
<dbReference type="Proteomes" id="UP000243739">
    <property type="component" value="Unassembled WGS sequence"/>
</dbReference>
<dbReference type="EMBL" id="MIJF01000013">
    <property type="protein sequence ID" value="OEF99875.1"/>
    <property type="molecule type" value="Genomic_DNA"/>
</dbReference>
<name>A0A1D2YW66_9BACI</name>
<evidence type="ECO:0000259" key="2">
    <source>
        <dbReference type="Pfam" id="PF10727"/>
    </source>
</evidence>
<organism evidence="4 5">
    <name type="scientific">Vulcanibacillus modesticaldus</name>
    <dbReference type="NCBI Taxonomy" id="337097"/>
    <lineage>
        <taxon>Bacteria</taxon>
        <taxon>Bacillati</taxon>
        <taxon>Bacillota</taxon>
        <taxon>Bacilli</taxon>
        <taxon>Bacillales</taxon>
        <taxon>Bacillaceae</taxon>
        <taxon>Vulcanibacillus</taxon>
    </lineage>
</organism>
<proteinExistence type="predicted"/>
<sequence length="302" mass="33245">MKIGFIGAGKVGTAMGIYLQNKVEVTGYYSRSYSSASKAARYTESKGYKNLESLVHEADMIAITTPDDIIKRVADDLLNITMSWEGKIVLHMSGAHSSDVLSLLAEKGATILSLHPMLSFSEPFKAARDLSFASFTIEGRGNLLEKVKHLLDGIGNHWIEIPTQDKVLYHTAAVIVSNYLVTLIDTGVQMLISTGFTKEDATKLLTPLIKKTMETILEKGAEKALTGPISRGDLGTLKMHLNNLENRNKSWLDSYKVLGVQTIDLALRAKRINDESANQMKGVLSQDDQKSNNGNIQEDETR</sequence>
<feature type="domain" description="DUF2520" evidence="3">
    <location>
        <begin position="134"/>
        <end position="261"/>
    </location>
</feature>
<dbReference type="InterPro" id="IPR036291">
    <property type="entry name" value="NAD(P)-bd_dom_sf"/>
</dbReference>
<dbReference type="Pfam" id="PF10727">
    <property type="entry name" value="Rossmann-like"/>
    <property type="match status" value="1"/>
</dbReference>
<feature type="domain" description="Putative oxidoreductase/dehydrogenase Rossmann-like" evidence="2">
    <location>
        <begin position="2"/>
        <end position="116"/>
    </location>
</feature>
<dbReference type="InterPro" id="IPR008927">
    <property type="entry name" value="6-PGluconate_DH-like_C_sf"/>
</dbReference>
<dbReference type="InterPro" id="IPR037108">
    <property type="entry name" value="TM1727-like_C_sf"/>
</dbReference>
<protein>
    <recommendedName>
        <fullName evidence="6">DUF2520 domain-containing protein</fullName>
    </recommendedName>
</protein>
<evidence type="ECO:0000259" key="3">
    <source>
        <dbReference type="Pfam" id="PF10728"/>
    </source>
</evidence>
<dbReference type="PANTHER" id="PTHR40459">
    <property type="entry name" value="CONSERVED HYPOTHETICAL ALANINE AND LEUCINE RICH PROTEIN"/>
    <property type="match status" value="1"/>
</dbReference>
<dbReference type="OrthoDB" id="9810755at2"/>
<evidence type="ECO:0000313" key="4">
    <source>
        <dbReference type="EMBL" id="OEF99875.1"/>
    </source>
</evidence>
<keyword evidence="5" id="KW-1185">Reference proteome</keyword>
<evidence type="ECO:0000313" key="5">
    <source>
        <dbReference type="Proteomes" id="UP000243739"/>
    </source>
</evidence>
<dbReference type="Gene3D" id="1.10.1040.20">
    <property type="entry name" value="ProC-like, C-terminal domain"/>
    <property type="match status" value="1"/>
</dbReference>
<dbReference type="Pfam" id="PF10728">
    <property type="entry name" value="DUF2520"/>
    <property type="match status" value="1"/>
</dbReference>
<evidence type="ECO:0000256" key="1">
    <source>
        <dbReference type="SAM" id="MobiDB-lite"/>
    </source>
</evidence>
<accession>A0A1D2YW66</accession>
<feature type="region of interest" description="Disordered" evidence="1">
    <location>
        <begin position="279"/>
        <end position="302"/>
    </location>
</feature>
<dbReference type="AlphaFoldDB" id="A0A1D2YW66"/>
<dbReference type="InterPro" id="IPR018931">
    <property type="entry name" value="DUF2520"/>
</dbReference>
<dbReference type="STRING" id="337097.BHF71_01500"/>
<dbReference type="Gene3D" id="3.40.50.720">
    <property type="entry name" value="NAD(P)-binding Rossmann-like Domain"/>
    <property type="match status" value="1"/>
</dbReference>
<dbReference type="PANTHER" id="PTHR40459:SF1">
    <property type="entry name" value="CONSERVED HYPOTHETICAL ALANINE AND LEUCINE RICH PROTEIN"/>
    <property type="match status" value="1"/>
</dbReference>
<dbReference type="RefSeq" id="WP_069656362.1">
    <property type="nucleotide sequence ID" value="NZ_MIJF01000013.1"/>
</dbReference>
<evidence type="ECO:0008006" key="6">
    <source>
        <dbReference type="Google" id="ProtNLM"/>
    </source>
</evidence>